<dbReference type="PANTHER" id="PTHR36512">
    <property type="entry name" value="D-AMINOPEPTIDASE"/>
    <property type="match status" value="1"/>
</dbReference>
<dbReference type="InParanoid" id="A0A4R6QEW0"/>
<dbReference type="AlphaFoldDB" id="A0A4R6QEW0"/>
<name>A0A4R6QEW0_9BURK</name>
<dbReference type="Gene3D" id="3.60.70.12">
    <property type="entry name" value="L-amino peptidase D-ALA esterase/amidase"/>
    <property type="match status" value="1"/>
</dbReference>
<sequence length="92" mass="9599">MRTGVTTVQPHAGDLFVHKVPAGLAVLNGFGKSVGLMQVQELGVLETPISLTNTLSVGTVATAMTRAAIARQPEIARSLLTVNPLVFECNDG</sequence>
<evidence type="ECO:0000313" key="2">
    <source>
        <dbReference type="EMBL" id="TDP61278.1"/>
    </source>
</evidence>
<dbReference type="InterPro" id="IPR005321">
    <property type="entry name" value="Peptidase_S58_DmpA"/>
</dbReference>
<dbReference type="EMBL" id="SNXS01000014">
    <property type="protein sequence ID" value="TDP61278.1"/>
    <property type="molecule type" value="Genomic_DNA"/>
</dbReference>
<comment type="caution">
    <text evidence="2">The sequence shown here is derived from an EMBL/GenBank/DDBJ whole genome shotgun (WGS) entry which is preliminary data.</text>
</comment>
<reference evidence="2 3" key="1">
    <citation type="submission" date="2019-03" db="EMBL/GenBank/DDBJ databases">
        <title>Genomic Encyclopedia of Type Strains, Phase IV (KMG-IV): sequencing the most valuable type-strain genomes for metagenomic binning, comparative biology and taxonomic classification.</title>
        <authorList>
            <person name="Goeker M."/>
        </authorList>
    </citation>
    <scope>NUCLEOTIDE SEQUENCE [LARGE SCALE GENOMIC DNA]</scope>
    <source>
        <strain evidence="2 3">DSM 16998</strain>
    </source>
</reference>
<comment type="similarity">
    <text evidence="1">Belongs to the peptidase S58 family.</text>
</comment>
<dbReference type="Pfam" id="PF03576">
    <property type="entry name" value="Peptidase_S58"/>
    <property type="match status" value="1"/>
</dbReference>
<proteinExistence type="inferred from homology"/>
<dbReference type="GO" id="GO:0004177">
    <property type="term" value="F:aminopeptidase activity"/>
    <property type="evidence" value="ECO:0007669"/>
    <property type="project" value="TreeGrafter"/>
</dbReference>
<organism evidence="2 3">
    <name type="scientific">Roseateles toxinivorans</name>
    <dbReference type="NCBI Taxonomy" id="270368"/>
    <lineage>
        <taxon>Bacteria</taxon>
        <taxon>Pseudomonadati</taxon>
        <taxon>Pseudomonadota</taxon>
        <taxon>Betaproteobacteria</taxon>
        <taxon>Burkholderiales</taxon>
        <taxon>Sphaerotilaceae</taxon>
        <taxon>Roseateles</taxon>
    </lineage>
</organism>
<protein>
    <submittedName>
        <fullName evidence="2">Peptidase S58-like protein</fullName>
    </submittedName>
</protein>
<dbReference type="Proteomes" id="UP000295361">
    <property type="component" value="Unassembled WGS sequence"/>
</dbReference>
<dbReference type="PANTHER" id="PTHR36512:SF3">
    <property type="entry name" value="BLR5678 PROTEIN"/>
    <property type="match status" value="1"/>
</dbReference>
<dbReference type="InterPro" id="IPR016117">
    <property type="entry name" value="ArgJ-like_dom_sf"/>
</dbReference>
<dbReference type="SUPFAM" id="SSF56266">
    <property type="entry name" value="DmpA/ArgJ-like"/>
    <property type="match status" value="1"/>
</dbReference>
<evidence type="ECO:0000313" key="3">
    <source>
        <dbReference type="Proteomes" id="UP000295361"/>
    </source>
</evidence>
<keyword evidence="3" id="KW-1185">Reference proteome</keyword>
<accession>A0A4R6QEW0</accession>
<gene>
    <name evidence="2" type="ORF">DES47_11450</name>
</gene>
<evidence type="ECO:0000256" key="1">
    <source>
        <dbReference type="ARBA" id="ARBA00007068"/>
    </source>
</evidence>